<protein>
    <submittedName>
        <fullName evidence="1">Proteasome assembly chaperone family protein</fullName>
    </submittedName>
</protein>
<dbReference type="Pfam" id="PF09754">
    <property type="entry name" value="PAC2"/>
    <property type="match status" value="1"/>
</dbReference>
<evidence type="ECO:0000313" key="2">
    <source>
        <dbReference type="Proteomes" id="UP001596189"/>
    </source>
</evidence>
<reference evidence="2" key="1">
    <citation type="journal article" date="2019" name="Int. J. Syst. Evol. Microbiol.">
        <title>The Global Catalogue of Microorganisms (GCM) 10K type strain sequencing project: providing services to taxonomists for standard genome sequencing and annotation.</title>
        <authorList>
            <consortium name="The Broad Institute Genomics Platform"/>
            <consortium name="The Broad Institute Genome Sequencing Center for Infectious Disease"/>
            <person name="Wu L."/>
            <person name="Ma J."/>
        </authorList>
    </citation>
    <scope>NUCLEOTIDE SEQUENCE [LARGE SCALE GENOMIC DNA]</scope>
    <source>
        <strain evidence="2">KACC 14249</strain>
    </source>
</reference>
<dbReference type="EMBL" id="JBHSRD010000002">
    <property type="protein sequence ID" value="MFC6006211.1"/>
    <property type="molecule type" value="Genomic_DNA"/>
</dbReference>
<evidence type="ECO:0000313" key="1">
    <source>
        <dbReference type="EMBL" id="MFC6006211.1"/>
    </source>
</evidence>
<dbReference type="Gene3D" id="1.10.287.100">
    <property type="match status" value="1"/>
</dbReference>
<dbReference type="SUPFAM" id="SSF159659">
    <property type="entry name" value="Cgl1923-like"/>
    <property type="match status" value="1"/>
</dbReference>
<name>A0ABW1JAA7_9ACTN</name>
<dbReference type="GO" id="GO:0000502">
    <property type="term" value="C:proteasome complex"/>
    <property type="evidence" value="ECO:0007669"/>
    <property type="project" value="UniProtKB-KW"/>
</dbReference>
<dbReference type="PIRSF" id="PIRSF028754">
    <property type="entry name" value="UCP028754"/>
    <property type="match status" value="1"/>
</dbReference>
<dbReference type="InterPro" id="IPR038389">
    <property type="entry name" value="PSMG2_sf"/>
</dbReference>
<organism evidence="1 2">
    <name type="scientific">Angustibacter luteus</name>
    <dbReference type="NCBI Taxonomy" id="658456"/>
    <lineage>
        <taxon>Bacteria</taxon>
        <taxon>Bacillati</taxon>
        <taxon>Actinomycetota</taxon>
        <taxon>Actinomycetes</taxon>
        <taxon>Kineosporiales</taxon>
        <taxon>Kineosporiaceae</taxon>
    </lineage>
</organism>
<dbReference type="InterPro" id="IPR008492">
    <property type="entry name" value="Rv2714-like"/>
</dbReference>
<keyword evidence="1" id="KW-0647">Proteasome</keyword>
<gene>
    <name evidence="1" type="ORF">ACFQDO_03625</name>
</gene>
<proteinExistence type="predicted"/>
<dbReference type="InterPro" id="IPR019151">
    <property type="entry name" value="Proteasome_assmbl_chaperone_2"/>
</dbReference>
<comment type="caution">
    <text evidence="1">The sequence shown here is derived from an EMBL/GenBank/DDBJ whole genome shotgun (WGS) entry which is preliminary data.</text>
</comment>
<dbReference type="Proteomes" id="UP001596189">
    <property type="component" value="Unassembled WGS sequence"/>
</dbReference>
<accession>A0ABW1JAA7</accession>
<dbReference type="RefSeq" id="WP_345717064.1">
    <property type="nucleotide sequence ID" value="NZ_BAABFP010000005.1"/>
</dbReference>
<dbReference type="Gene3D" id="3.40.50.10900">
    <property type="entry name" value="PAC-like subunit"/>
    <property type="match status" value="1"/>
</dbReference>
<keyword evidence="2" id="KW-1185">Reference proteome</keyword>
<sequence>MLDPRSLYTLADPSPDLVPGPGPVLVHALNGFVDAGSAPRLVADHLLGSLPHEPVATFDADQLVDYRSRRPAMVYDHDHYASFERPELVLYAVRDRDGQVFLLLRGPEPDTQWERFAAAVTELIEHFDVSSTVGLHAIGMPVPHTRPLGVIGHANRADLVPQGQSWPGTVQIPGSAAALLELRLGEAGHPALGFVVQVPHYLSDTPYPDAAAVLLDSLSDYAGLVVPRSDLLSAAEQTREAIAEQVAGSDEVARVVTALEQQYDAYVGGQERRSLLATDDAKLPSADELAAEVERYLKAEAPGGQEDPGA</sequence>